<reference evidence="3" key="1">
    <citation type="submission" date="2020-05" db="EMBL/GenBank/DDBJ databases">
        <authorList>
            <person name="Chiriac C."/>
            <person name="Salcher M."/>
            <person name="Ghai R."/>
            <person name="Kavagutti S V."/>
        </authorList>
    </citation>
    <scope>NUCLEOTIDE SEQUENCE</scope>
</reference>
<dbReference type="EMBL" id="CAFAAH010000126">
    <property type="protein sequence ID" value="CAB4799057.1"/>
    <property type="molecule type" value="Genomic_DNA"/>
</dbReference>
<dbReference type="CDD" id="cd05254">
    <property type="entry name" value="dTDP_HR_like_SDR_e"/>
    <property type="match status" value="1"/>
</dbReference>
<accession>A0A6J6W5K4</accession>
<dbReference type="Pfam" id="PF04321">
    <property type="entry name" value="RmlD_sub_bind"/>
    <property type="match status" value="1"/>
</dbReference>
<dbReference type="Gene3D" id="3.40.50.720">
    <property type="entry name" value="NAD(P)-binding Rossmann-like Domain"/>
    <property type="match status" value="1"/>
</dbReference>
<dbReference type="GO" id="GO:0019305">
    <property type="term" value="P:dTDP-rhamnose biosynthetic process"/>
    <property type="evidence" value="ECO:0007669"/>
    <property type="project" value="TreeGrafter"/>
</dbReference>
<dbReference type="PANTHER" id="PTHR10491">
    <property type="entry name" value="DTDP-4-DEHYDRORHAMNOSE REDUCTASE"/>
    <property type="match status" value="1"/>
</dbReference>
<proteinExistence type="predicted"/>
<dbReference type="GO" id="GO:0005829">
    <property type="term" value="C:cytosol"/>
    <property type="evidence" value="ECO:0007669"/>
    <property type="project" value="TreeGrafter"/>
</dbReference>
<evidence type="ECO:0000313" key="2">
    <source>
        <dbReference type="EMBL" id="CAB4656904.1"/>
    </source>
</evidence>
<name>A0A6J6W5K4_9ZZZZ</name>
<dbReference type="InterPro" id="IPR005913">
    <property type="entry name" value="dTDP_dehydrorham_reduct"/>
</dbReference>
<dbReference type="PANTHER" id="PTHR10491:SF4">
    <property type="entry name" value="METHIONINE ADENOSYLTRANSFERASE 2 SUBUNIT BETA"/>
    <property type="match status" value="1"/>
</dbReference>
<evidence type="ECO:0000313" key="4">
    <source>
        <dbReference type="EMBL" id="CAB4799057.1"/>
    </source>
</evidence>
<dbReference type="EMBL" id="CAEZZU010000090">
    <property type="protein sequence ID" value="CAB4778735.1"/>
    <property type="molecule type" value="Genomic_DNA"/>
</dbReference>
<dbReference type="InterPro" id="IPR036291">
    <property type="entry name" value="NAD(P)-bd_dom_sf"/>
</dbReference>
<sequence length="280" mass="30583">MRVLITGAAGMIGNELVSAFSDHEVTGLAHRDLDISDRDAVLDAVSTIKPQLILNAAAWTAVDACESDPDKAFAINALGPQYIAEAAEKCSARVVTYSTDCVFDGELDRPYLETDSPSPQSVYGESKLRGEEAFNEEALIIRVSWVSGFHGANMVKTVLRIAEENPVLRFVDDQIGYPTFASDAAAMTRRLVDQERSGIYHVTNQGEVSWFGFVREVLIAAGLDPERVEPITTASLNPPRPAKRPANSRLENAALKRDGIDLLPDFREPLSLLVARLRGE</sequence>
<dbReference type="AlphaFoldDB" id="A0A6J6W5K4"/>
<gene>
    <name evidence="2" type="ORF">UFOPK2242_00730</name>
    <name evidence="3" type="ORF">UFOPK2925_00715</name>
    <name evidence="4" type="ORF">UFOPK2996_00966</name>
    <name evidence="5" type="ORF">UFOPK3317_01143</name>
</gene>
<dbReference type="EMBL" id="CAFBLK010000214">
    <property type="protein sequence ID" value="CAB4875774.1"/>
    <property type="molecule type" value="Genomic_DNA"/>
</dbReference>
<evidence type="ECO:0000259" key="1">
    <source>
        <dbReference type="Pfam" id="PF04321"/>
    </source>
</evidence>
<dbReference type="NCBIfam" id="TIGR01214">
    <property type="entry name" value="rmlD"/>
    <property type="match status" value="1"/>
</dbReference>
<dbReference type="InterPro" id="IPR029903">
    <property type="entry name" value="RmlD-like-bd"/>
</dbReference>
<evidence type="ECO:0000313" key="3">
    <source>
        <dbReference type="EMBL" id="CAB4778735.1"/>
    </source>
</evidence>
<protein>
    <submittedName>
        <fullName evidence="3">Unannotated protein</fullName>
    </submittedName>
</protein>
<feature type="domain" description="RmlD-like substrate binding" evidence="1">
    <location>
        <begin position="1"/>
        <end position="277"/>
    </location>
</feature>
<dbReference type="GO" id="GO:0008831">
    <property type="term" value="F:dTDP-4-dehydrorhamnose reductase activity"/>
    <property type="evidence" value="ECO:0007669"/>
    <property type="project" value="TreeGrafter"/>
</dbReference>
<dbReference type="SUPFAM" id="SSF51735">
    <property type="entry name" value="NAD(P)-binding Rossmann-fold domains"/>
    <property type="match status" value="1"/>
</dbReference>
<dbReference type="Gene3D" id="3.90.25.10">
    <property type="entry name" value="UDP-galactose 4-epimerase, domain 1"/>
    <property type="match status" value="1"/>
</dbReference>
<evidence type="ECO:0000313" key="5">
    <source>
        <dbReference type="EMBL" id="CAB4875774.1"/>
    </source>
</evidence>
<dbReference type="EMBL" id="CAEZWM010000076">
    <property type="protein sequence ID" value="CAB4656904.1"/>
    <property type="molecule type" value="Genomic_DNA"/>
</dbReference>
<organism evidence="3">
    <name type="scientific">freshwater metagenome</name>
    <dbReference type="NCBI Taxonomy" id="449393"/>
    <lineage>
        <taxon>unclassified sequences</taxon>
        <taxon>metagenomes</taxon>
        <taxon>ecological metagenomes</taxon>
    </lineage>
</organism>